<dbReference type="AlphaFoldDB" id="A0A833TD96"/>
<comment type="caution">
    <text evidence="1">The sequence shown here is derived from an EMBL/GenBank/DDBJ whole genome shotgun (WGS) entry which is preliminary data.</text>
</comment>
<name>A0A833TD96_PHYIN</name>
<evidence type="ECO:0000313" key="2">
    <source>
        <dbReference type="Proteomes" id="UP000602510"/>
    </source>
</evidence>
<protein>
    <submittedName>
        <fullName evidence="1">Uncharacterized protein</fullName>
    </submittedName>
</protein>
<dbReference type="Proteomes" id="UP000602510">
    <property type="component" value="Unassembled WGS sequence"/>
</dbReference>
<sequence length="395" mass="45407">MSPTFSMSSRLETIIPKMSSSTGDVLWSDTERSSYYSTHYSPAIFVLYWPMSKGGIGPPDTKEFCAAMKLCFLKDAISSASNTFVPRRWFEPAAELCTYALDSSGGTLQRPLERTSEYVELFQDKGYIRIYDFVNTLCEHLSLKLLRGTLSASVFHKHLLKWDLLGHDIARGPRLIPEIIATAHNWVFRSRTIQTMRDDDFYRQLHSLPEIPTWPHVALDSIDPPDWDTMWRKNLHPDKYVLPILSEVRFRMQHNGLNMRSKYRYTNNDANCPHGCPYTETVKHLFWSCTIALEVWPEFLDPISLLAEMSITWEKVVYMTSLCFTERSIQSYGKVNFFSVSHHQICSTIPHLDTSKPQDISRSTVFSPICYLPCQGICLIAFKAISLSIPQSQTE</sequence>
<dbReference type="EMBL" id="WSZM01000075">
    <property type="protein sequence ID" value="KAF4044160.1"/>
    <property type="molecule type" value="Genomic_DNA"/>
</dbReference>
<evidence type="ECO:0000313" key="1">
    <source>
        <dbReference type="EMBL" id="KAF4044160.1"/>
    </source>
</evidence>
<proteinExistence type="predicted"/>
<gene>
    <name evidence="1" type="ORF">GN244_ATG03435</name>
</gene>
<accession>A0A833TD96</accession>
<organism evidence="1 2">
    <name type="scientific">Phytophthora infestans</name>
    <name type="common">Potato late blight agent</name>
    <name type="synonym">Botrytis infestans</name>
    <dbReference type="NCBI Taxonomy" id="4787"/>
    <lineage>
        <taxon>Eukaryota</taxon>
        <taxon>Sar</taxon>
        <taxon>Stramenopiles</taxon>
        <taxon>Oomycota</taxon>
        <taxon>Peronosporomycetes</taxon>
        <taxon>Peronosporales</taxon>
        <taxon>Peronosporaceae</taxon>
        <taxon>Phytophthora</taxon>
    </lineage>
</organism>
<reference evidence="1" key="1">
    <citation type="submission" date="2020-04" db="EMBL/GenBank/DDBJ databases">
        <title>Hybrid Assembly of Korean Phytophthora infestans isolates.</title>
        <authorList>
            <person name="Prokchorchik M."/>
            <person name="Lee Y."/>
            <person name="Seo J."/>
            <person name="Cho J.-H."/>
            <person name="Park Y.-E."/>
            <person name="Jang D.-C."/>
            <person name="Im J.-S."/>
            <person name="Choi J.-G."/>
            <person name="Park H.-J."/>
            <person name="Lee G.-B."/>
            <person name="Lee Y.-G."/>
            <person name="Hong S.-Y."/>
            <person name="Cho K."/>
            <person name="Sohn K.H."/>
        </authorList>
    </citation>
    <scope>NUCLEOTIDE SEQUENCE</scope>
    <source>
        <strain evidence="1">KR_1_A1</strain>
    </source>
</reference>
<keyword evidence="2" id="KW-1185">Reference proteome</keyword>